<dbReference type="InterPro" id="IPR035984">
    <property type="entry name" value="Acyl-CoA-binding_sf"/>
</dbReference>
<sequence length="85" mass="9399">MSVNDEFQQAQVDVKKLGARPANDVLLKLYALFKQGTQGDATGGRPGMFDLTGRAKYDAWKAVAGTPQDDARQQYVELVRQLQGR</sequence>
<dbReference type="InterPro" id="IPR022408">
    <property type="entry name" value="Acyl-CoA-binding_prot_CS"/>
</dbReference>
<gene>
    <name evidence="3" type="ORF">GCM10017581_023070</name>
</gene>
<organism evidence="3 4">
    <name type="scientific">Dactylosporangium matsuzakiense</name>
    <dbReference type="NCBI Taxonomy" id="53360"/>
    <lineage>
        <taxon>Bacteria</taxon>
        <taxon>Bacillati</taxon>
        <taxon>Actinomycetota</taxon>
        <taxon>Actinomycetes</taxon>
        <taxon>Micromonosporales</taxon>
        <taxon>Micromonosporaceae</taxon>
        <taxon>Dactylosporangium</taxon>
    </lineage>
</organism>
<feature type="domain" description="ACB" evidence="2">
    <location>
        <begin position="3"/>
        <end position="85"/>
    </location>
</feature>
<dbReference type="GO" id="GO:0006631">
    <property type="term" value="P:fatty acid metabolic process"/>
    <property type="evidence" value="ECO:0007669"/>
    <property type="project" value="TreeGrafter"/>
</dbReference>
<protein>
    <submittedName>
        <fullName evidence="3">Acyl-CoA-binding protein</fullName>
    </submittedName>
</protein>
<evidence type="ECO:0000259" key="2">
    <source>
        <dbReference type="PROSITE" id="PS51228"/>
    </source>
</evidence>
<name>A0A9W6NKY0_9ACTN</name>
<dbReference type="GO" id="GO:0000062">
    <property type="term" value="F:fatty-acyl-CoA binding"/>
    <property type="evidence" value="ECO:0007669"/>
    <property type="project" value="InterPro"/>
</dbReference>
<accession>A0A9W6NKY0</accession>
<comment type="caution">
    <text evidence="3">The sequence shown here is derived from an EMBL/GenBank/DDBJ whole genome shotgun (WGS) entry which is preliminary data.</text>
</comment>
<dbReference type="InterPro" id="IPR014352">
    <property type="entry name" value="FERM/acyl-CoA-bd_prot_sf"/>
</dbReference>
<dbReference type="RefSeq" id="WP_223094802.1">
    <property type="nucleotide sequence ID" value="NZ_BAAAXA010000001.1"/>
</dbReference>
<dbReference type="PANTHER" id="PTHR23310">
    <property type="entry name" value="ACYL-COA-BINDING PROTEIN, ACBP"/>
    <property type="match status" value="1"/>
</dbReference>
<evidence type="ECO:0000256" key="1">
    <source>
        <dbReference type="ARBA" id="ARBA00023121"/>
    </source>
</evidence>
<keyword evidence="1" id="KW-0446">Lipid-binding</keyword>
<dbReference type="PANTHER" id="PTHR23310:SF62">
    <property type="entry name" value="ACYL-COA BINDING PROTEIN 1, ISOFORM A"/>
    <property type="match status" value="1"/>
</dbReference>
<dbReference type="PROSITE" id="PS00880">
    <property type="entry name" value="ACB_1"/>
    <property type="match status" value="1"/>
</dbReference>
<dbReference type="InterPro" id="IPR000582">
    <property type="entry name" value="Acyl-CoA-binding_protein"/>
</dbReference>
<reference evidence="3" key="1">
    <citation type="journal article" date="2014" name="Int. J. Syst. Evol. Microbiol.">
        <title>Complete genome sequence of Corynebacterium casei LMG S-19264T (=DSM 44701T), isolated from a smear-ripened cheese.</title>
        <authorList>
            <consortium name="US DOE Joint Genome Institute (JGI-PGF)"/>
            <person name="Walter F."/>
            <person name="Albersmeier A."/>
            <person name="Kalinowski J."/>
            <person name="Ruckert C."/>
        </authorList>
    </citation>
    <scope>NUCLEOTIDE SEQUENCE</scope>
    <source>
        <strain evidence="3">VKM Ac-1321</strain>
    </source>
</reference>
<evidence type="ECO:0000313" key="4">
    <source>
        <dbReference type="Proteomes" id="UP001143480"/>
    </source>
</evidence>
<reference evidence="3" key="2">
    <citation type="submission" date="2023-01" db="EMBL/GenBank/DDBJ databases">
        <authorList>
            <person name="Sun Q."/>
            <person name="Evtushenko L."/>
        </authorList>
    </citation>
    <scope>NUCLEOTIDE SEQUENCE</scope>
    <source>
        <strain evidence="3">VKM Ac-1321</strain>
    </source>
</reference>
<dbReference type="Pfam" id="PF00887">
    <property type="entry name" value="ACBP"/>
    <property type="match status" value="1"/>
</dbReference>
<keyword evidence="4" id="KW-1185">Reference proteome</keyword>
<dbReference type="Proteomes" id="UP001143480">
    <property type="component" value="Unassembled WGS sequence"/>
</dbReference>
<dbReference type="PRINTS" id="PR00689">
    <property type="entry name" value="ACOABINDINGP"/>
</dbReference>
<proteinExistence type="predicted"/>
<dbReference type="PROSITE" id="PS51228">
    <property type="entry name" value="ACB_2"/>
    <property type="match status" value="1"/>
</dbReference>
<dbReference type="EMBL" id="BSFP01000009">
    <property type="protein sequence ID" value="GLL00566.1"/>
    <property type="molecule type" value="Genomic_DNA"/>
</dbReference>
<dbReference type="AlphaFoldDB" id="A0A9W6NKY0"/>
<dbReference type="Gene3D" id="1.20.80.10">
    <property type="match status" value="1"/>
</dbReference>
<evidence type="ECO:0000313" key="3">
    <source>
        <dbReference type="EMBL" id="GLL00566.1"/>
    </source>
</evidence>
<dbReference type="SUPFAM" id="SSF47027">
    <property type="entry name" value="Acyl-CoA binding protein"/>
    <property type="match status" value="1"/>
</dbReference>